<name>A0ABU6U5I8_9FABA</name>
<feature type="region of interest" description="Disordered" evidence="1">
    <location>
        <begin position="13"/>
        <end position="96"/>
    </location>
</feature>
<gene>
    <name evidence="2" type="ORF">PIB30_003912</name>
</gene>
<keyword evidence="3" id="KW-1185">Reference proteome</keyword>
<proteinExistence type="predicted"/>
<comment type="caution">
    <text evidence="2">The sequence shown here is derived from an EMBL/GenBank/DDBJ whole genome shotgun (WGS) entry which is preliminary data.</text>
</comment>
<dbReference type="Proteomes" id="UP001341840">
    <property type="component" value="Unassembled WGS sequence"/>
</dbReference>
<evidence type="ECO:0000313" key="3">
    <source>
        <dbReference type="Proteomes" id="UP001341840"/>
    </source>
</evidence>
<sequence length="96" mass="10363">MCQDSMCPRHYLGGILPPIPVPTGKIPRLQVPIRDPRGVGNFDTLRRAPEPFPLRSSQASVPDAPMEAADRQSASRDGSSYNLSGVWQSQSSSPSS</sequence>
<dbReference type="EMBL" id="JASCZI010120836">
    <property type="protein sequence ID" value="MED6155313.1"/>
    <property type="molecule type" value="Genomic_DNA"/>
</dbReference>
<accession>A0ABU6U5I8</accession>
<reference evidence="2 3" key="1">
    <citation type="journal article" date="2023" name="Plants (Basel)">
        <title>Bridging the Gap: Combining Genomics and Transcriptomics Approaches to Understand Stylosanthes scabra, an Orphan Legume from the Brazilian Caatinga.</title>
        <authorList>
            <person name="Ferreira-Neto J.R.C."/>
            <person name="da Silva M.D."/>
            <person name="Binneck E."/>
            <person name="de Melo N.F."/>
            <person name="da Silva R.H."/>
            <person name="de Melo A.L.T.M."/>
            <person name="Pandolfi V."/>
            <person name="Bustamante F.O."/>
            <person name="Brasileiro-Vidal A.C."/>
            <person name="Benko-Iseppon A.M."/>
        </authorList>
    </citation>
    <scope>NUCLEOTIDE SEQUENCE [LARGE SCALE GENOMIC DNA]</scope>
    <source>
        <tissue evidence="2">Leaves</tissue>
    </source>
</reference>
<organism evidence="2 3">
    <name type="scientific">Stylosanthes scabra</name>
    <dbReference type="NCBI Taxonomy" id="79078"/>
    <lineage>
        <taxon>Eukaryota</taxon>
        <taxon>Viridiplantae</taxon>
        <taxon>Streptophyta</taxon>
        <taxon>Embryophyta</taxon>
        <taxon>Tracheophyta</taxon>
        <taxon>Spermatophyta</taxon>
        <taxon>Magnoliopsida</taxon>
        <taxon>eudicotyledons</taxon>
        <taxon>Gunneridae</taxon>
        <taxon>Pentapetalae</taxon>
        <taxon>rosids</taxon>
        <taxon>fabids</taxon>
        <taxon>Fabales</taxon>
        <taxon>Fabaceae</taxon>
        <taxon>Papilionoideae</taxon>
        <taxon>50 kb inversion clade</taxon>
        <taxon>dalbergioids sensu lato</taxon>
        <taxon>Dalbergieae</taxon>
        <taxon>Pterocarpus clade</taxon>
        <taxon>Stylosanthes</taxon>
    </lineage>
</organism>
<evidence type="ECO:0000313" key="2">
    <source>
        <dbReference type="EMBL" id="MED6155313.1"/>
    </source>
</evidence>
<feature type="compositionally biased region" description="Polar residues" evidence="1">
    <location>
        <begin position="75"/>
        <end position="87"/>
    </location>
</feature>
<evidence type="ECO:0000256" key="1">
    <source>
        <dbReference type="SAM" id="MobiDB-lite"/>
    </source>
</evidence>
<protein>
    <submittedName>
        <fullName evidence="2">Uncharacterized protein</fullName>
    </submittedName>
</protein>